<keyword evidence="2" id="KW-1185">Reference proteome</keyword>
<gene>
    <name evidence="1" type="ORF">GCM10011394_27570</name>
</gene>
<dbReference type="InterPro" id="IPR052552">
    <property type="entry name" value="YeaO-like"/>
</dbReference>
<evidence type="ECO:0008006" key="3">
    <source>
        <dbReference type="Google" id="ProtNLM"/>
    </source>
</evidence>
<accession>A0ABQ2ELZ7</accession>
<sequence length="125" mass="14251">MKIQVRRVYSDPGTGEGHRVLVDRLWPRGKSKADLEGVPWVKSVAPSDGLRHWFDHDPDKWPEFKRRYFAELDANPEGLAELRKALGRGARATLLYAAHDEGHNNAVALAEYLRQSSTRQNTAFR</sequence>
<evidence type="ECO:0000313" key="2">
    <source>
        <dbReference type="Proteomes" id="UP000599009"/>
    </source>
</evidence>
<dbReference type="PANTHER" id="PTHR36849">
    <property type="entry name" value="CYTOPLASMIC PROTEIN-RELATED"/>
    <property type="match status" value="1"/>
</dbReference>
<organism evidence="1 2">
    <name type="scientific">Luteimonas terricola</name>
    <dbReference type="NCBI Taxonomy" id="645597"/>
    <lineage>
        <taxon>Bacteria</taxon>
        <taxon>Pseudomonadati</taxon>
        <taxon>Pseudomonadota</taxon>
        <taxon>Gammaproteobacteria</taxon>
        <taxon>Lysobacterales</taxon>
        <taxon>Lysobacteraceae</taxon>
        <taxon>Luteimonas</taxon>
    </lineage>
</organism>
<dbReference type="RefSeq" id="WP_132987077.1">
    <property type="nucleotide sequence ID" value="NZ_BMME01000002.1"/>
</dbReference>
<reference evidence="2" key="1">
    <citation type="journal article" date="2019" name="Int. J. Syst. Evol. Microbiol.">
        <title>The Global Catalogue of Microorganisms (GCM) 10K type strain sequencing project: providing services to taxonomists for standard genome sequencing and annotation.</title>
        <authorList>
            <consortium name="The Broad Institute Genomics Platform"/>
            <consortium name="The Broad Institute Genome Sequencing Center for Infectious Disease"/>
            <person name="Wu L."/>
            <person name="Ma J."/>
        </authorList>
    </citation>
    <scope>NUCLEOTIDE SEQUENCE [LARGE SCALE GENOMIC DNA]</scope>
    <source>
        <strain evidence="2">CGMCC 1.8985</strain>
    </source>
</reference>
<name>A0ABQ2ELZ7_9GAMM</name>
<protein>
    <recommendedName>
        <fullName evidence="3">DUF488 domain-containing protein</fullName>
    </recommendedName>
</protein>
<dbReference type="Proteomes" id="UP000599009">
    <property type="component" value="Unassembled WGS sequence"/>
</dbReference>
<dbReference type="EMBL" id="BMME01000002">
    <property type="protein sequence ID" value="GGK16820.1"/>
    <property type="molecule type" value="Genomic_DNA"/>
</dbReference>
<dbReference type="PANTHER" id="PTHR36849:SF1">
    <property type="entry name" value="CYTOPLASMIC PROTEIN"/>
    <property type="match status" value="1"/>
</dbReference>
<proteinExistence type="predicted"/>
<dbReference type="Pfam" id="PF22752">
    <property type="entry name" value="DUF488-N3i"/>
    <property type="match status" value="1"/>
</dbReference>
<evidence type="ECO:0000313" key="1">
    <source>
        <dbReference type="EMBL" id="GGK16820.1"/>
    </source>
</evidence>
<comment type="caution">
    <text evidence="1">The sequence shown here is derived from an EMBL/GenBank/DDBJ whole genome shotgun (WGS) entry which is preliminary data.</text>
</comment>